<keyword evidence="1 2" id="KW-0195">Cyclin</keyword>
<dbReference type="Pfam" id="PF02984">
    <property type="entry name" value="Cyclin_C"/>
    <property type="match status" value="1"/>
</dbReference>
<reference evidence="6 7" key="1">
    <citation type="submission" date="2013-03" db="EMBL/GenBank/DDBJ databases">
        <title>The Genome Sequence of Cladophialophora psammophila CBS 110553.</title>
        <authorList>
            <consortium name="The Broad Institute Genomics Platform"/>
            <person name="Cuomo C."/>
            <person name="de Hoog S."/>
            <person name="Gorbushina A."/>
            <person name="Walker B."/>
            <person name="Young S.K."/>
            <person name="Zeng Q."/>
            <person name="Gargeya S."/>
            <person name="Fitzgerald M."/>
            <person name="Haas B."/>
            <person name="Abouelleil A."/>
            <person name="Allen A.W."/>
            <person name="Alvarado L."/>
            <person name="Arachchi H.M."/>
            <person name="Berlin A.M."/>
            <person name="Chapman S.B."/>
            <person name="Gainer-Dewar J."/>
            <person name="Goldberg J."/>
            <person name="Griggs A."/>
            <person name="Gujja S."/>
            <person name="Hansen M."/>
            <person name="Howarth C."/>
            <person name="Imamovic A."/>
            <person name="Ireland A."/>
            <person name="Larimer J."/>
            <person name="McCowan C."/>
            <person name="Murphy C."/>
            <person name="Pearson M."/>
            <person name="Poon T.W."/>
            <person name="Priest M."/>
            <person name="Roberts A."/>
            <person name="Saif S."/>
            <person name="Shea T."/>
            <person name="Sisk P."/>
            <person name="Sykes S."/>
            <person name="Wortman J."/>
            <person name="Nusbaum C."/>
            <person name="Birren B."/>
        </authorList>
    </citation>
    <scope>NUCLEOTIDE SEQUENCE [LARGE SCALE GENOMIC DNA]</scope>
    <source>
        <strain evidence="6 7">CBS 110553</strain>
    </source>
</reference>
<dbReference type="Gene3D" id="1.10.472.10">
    <property type="entry name" value="Cyclin-like"/>
    <property type="match status" value="2"/>
</dbReference>
<name>W9WCG8_9EURO</name>
<feature type="region of interest" description="Disordered" evidence="3">
    <location>
        <begin position="1"/>
        <end position="20"/>
    </location>
</feature>
<feature type="compositionally biased region" description="Basic and acidic residues" evidence="3">
    <location>
        <begin position="1"/>
        <end position="18"/>
    </location>
</feature>
<dbReference type="eggNOG" id="KOG0653">
    <property type="taxonomic scope" value="Eukaryota"/>
</dbReference>
<dbReference type="AlphaFoldDB" id="W9WCG8"/>
<evidence type="ECO:0008006" key="8">
    <source>
        <dbReference type="Google" id="ProtNLM"/>
    </source>
</evidence>
<evidence type="ECO:0000313" key="6">
    <source>
        <dbReference type="EMBL" id="EXJ56214.1"/>
    </source>
</evidence>
<dbReference type="STRING" id="1182543.W9WCG8"/>
<feature type="region of interest" description="Disordered" evidence="3">
    <location>
        <begin position="249"/>
        <end position="275"/>
    </location>
</feature>
<dbReference type="InterPro" id="IPR036915">
    <property type="entry name" value="Cyclin-like_sf"/>
</dbReference>
<dbReference type="HOGENOM" id="CLU_020695_2_4_1"/>
<dbReference type="SUPFAM" id="SSF47954">
    <property type="entry name" value="Cyclin-like"/>
    <property type="match status" value="2"/>
</dbReference>
<comment type="similarity">
    <text evidence="2">Belongs to the cyclin family.</text>
</comment>
<feature type="compositionally biased region" description="Polar residues" evidence="3">
    <location>
        <begin position="252"/>
        <end position="264"/>
    </location>
</feature>
<dbReference type="SMART" id="SM00385">
    <property type="entry name" value="CYCLIN"/>
    <property type="match status" value="1"/>
</dbReference>
<dbReference type="InterPro" id="IPR039361">
    <property type="entry name" value="Cyclin"/>
</dbReference>
<dbReference type="InterPro" id="IPR013763">
    <property type="entry name" value="Cyclin-like_dom"/>
</dbReference>
<evidence type="ECO:0000256" key="3">
    <source>
        <dbReference type="SAM" id="MobiDB-lite"/>
    </source>
</evidence>
<dbReference type="InterPro" id="IPR006671">
    <property type="entry name" value="Cyclin_N"/>
</dbReference>
<feature type="domain" description="Cyclin-like" evidence="4">
    <location>
        <begin position="136"/>
        <end position="220"/>
    </location>
</feature>
<feature type="domain" description="Cyclin C-terminal" evidence="5">
    <location>
        <begin position="132"/>
        <end position="244"/>
    </location>
</feature>
<dbReference type="OrthoDB" id="5590282at2759"/>
<gene>
    <name evidence="6" type="ORF">A1O5_12670</name>
</gene>
<proteinExistence type="inferred from homology"/>
<dbReference type="EMBL" id="AMGX01000036">
    <property type="protein sequence ID" value="EXJ56214.1"/>
    <property type="molecule type" value="Genomic_DNA"/>
</dbReference>
<dbReference type="InterPro" id="IPR004367">
    <property type="entry name" value="Cyclin_C-dom"/>
</dbReference>
<sequence length="275" mass="30881">MHREPVEPQEEPRDKIFEDQLPPSDYLSRQIELDAKGRSIVVTWFVRLRKYCNFSEDTLHKTVNTFDRFMALNPTRHGDIPRIAAGALAATLGANGCSWMNVQDTIGLFHHSQVTETKKTILEQLGGSLFPATPMQFLDEVNQVDGSEEAPKVLAKYLLEAMLYDKRFIGKLPSLMAAASYCLAREVLGKGPWSSQHVQSVQYTRSALEEPITTLLEICQNPKEHHPKTMKMFNEQHAALFAEMEKGLQKLKPSSSTTVQSPTRTFGVPSSKCSS</sequence>
<keyword evidence="7" id="KW-1185">Reference proteome</keyword>
<evidence type="ECO:0000256" key="1">
    <source>
        <dbReference type="ARBA" id="ARBA00023127"/>
    </source>
</evidence>
<dbReference type="GeneID" id="19197356"/>
<protein>
    <recommendedName>
        <fullName evidence="8">Cyclin C-terminal domain-containing protein</fullName>
    </recommendedName>
</protein>
<organism evidence="6 7">
    <name type="scientific">Cladophialophora psammophila CBS 110553</name>
    <dbReference type="NCBI Taxonomy" id="1182543"/>
    <lineage>
        <taxon>Eukaryota</taxon>
        <taxon>Fungi</taxon>
        <taxon>Dikarya</taxon>
        <taxon>Ascomycota</taxon>
        <taxon>Pezizomycotina</taxon>
        <taxon>Eurotiomycetes</taxon>
        <taxon>Chaetothyriomycetidae</taxon>
        <taxon>Chaetothyriales</taxon>
        <taxon>Herpotrichiellaceae</taxon>
        <taxon>Cladophialophora</taxon>
    </lineage>
</organism>
<dbReference type="PANTHER" id="PTHR10177">
    <property type="entry name" value="CYCLINS"/>
    <property type="match status" value="1"/>
</dbReference>
<evidence type="ECO:0000259" key="4">
    <source>
        <dbReference type="SMART" id="SM00385"/>
    </source>
</evidence>
<evidence type="ECO:0000256" key="2">
    <source>
        <dbReference type="RuleBase" id="RU000383"/>
    </source>
</evidence>
<accession>W9WCG8</accession>
<dbReference type="Proteomes" id="UP000019471">
    <property type="component" value="Unassembled WGS sequence"/>
</dbReference>
<dbReference type="RefSeq" id="XP_007751429.1">
    <property type="nucleotide sequence ID" value="XM_007753239.1"/>
</dbReference>
<dbReference type="SMART" id="SM01332">
    <property type="entry name" value="Cyclin_C"/>
    <property type="match status" value="1"/>
</dbReference>
<dbReference type="Pfam" id="PF00134">
    <property type="entry name" value="Cyclin_N"/>
    <property type="match status" value="1"/>
</dbReference>
<comment type="caution">
    <text evidence="6">The sequence shown here is derived from an EMBL/GenBank/DDBJ whole genome shotgun (WGS) entry which is preliminary data.</text>
</comment>
<evidence type="ECO:0000259" key="5">
    <source>
        <dbReference type="SMART" id="SM01332"/>
    </source>
</evidence>
<evidence type="ECO:0000313" key="7">
    <source>
        <dbReference type="Proteomes" id="UP000019471"/>
    </source>
</evidence>